<dbReference type="Gene3D" id="1.25.40.10">
    <property type="entry name" value="Tetratricopeptide repeat domain"/>
    <property type="match status" value="1"/>
</dbReference>
<name>A0A137P4V3_CONC2</name>
<evidence type="ECO:0000256" key="1">
    <source>
        <dbReference type="ARBA" id="ARBA00007626"/>
    </source>
</evidence>
<proteinExistence type="inferred from homology"/>
<dbReference type="InterPro" id="IPR011990">
    <property type="entry name" value="TPR-like_helical_dom_sf"/>
</dbReference>
<protein>
    <recommendedName>
        <fullName evidence="4">Pentacotripeptide-repeat region of PRORP domain-containing protein</fullName>
    </recommendedName>
</protein>
<evidence type="ECO:0000313" key="2">
    <source>
        <dbReference type="EMBL" id="KXN70052.1"/>
    </source>
</evidence>
<evidence type="ECO:0000313" key="3">
    <source>
        <dbReference type="Proteomes" id="UP000070444"/>
    </source>
</evidence>
<keyword evidence="3" id="KW-1185">Reference proteome</keyword>
<dbReference type="OrthoDB" id="185373at2759"/>
<organism evidence="2 3">
    <name type="scientific">Conidiobolus coronatus (strain ATCC 28846 / CBS 209.66 / NRRL 28638)</name>
    <name type="common">Delacroixia coronata</name>
    <dbReference type="NCBI Taxonomy" id="796925"/>
    <lineage>
        <taxon>Eukaryota</taxon>
        <taxon>Fungi</taxon>
        <taxon>Fungi incertae sedis</taxon>
        <taxon>Zoopagomycota</taxon>
        <taxon>Entomophthoromycotina</taxon>
        <taxon>Entomophthoromycetes</taxon>
        <taxon>Entomophthorales</taxon>
        <taxon>Ancylistaceae</taxon>
        <taxon>Conidiobolus</taxon>
    </lineage>
</organism>
<dbReference type="PANTHER" id="PTHR46128:SF211">
    <property type="entry name" value="PENTACOTRIPEPTIDE-REPEAT REGION OF PRORP DOMAIN-CONTAINING PROTEIN"/>
    <property type="match status" value="1"/>
</dbReference>
<dbReference type="InterPro" id="IPR050872">
    <property type="entry name" value="PPR_P_subfamily"/>
</dbReference>
<reference evidence="2 3" key="1">
    <citation type="journal article" date="2015" name="Genome Biol. Evol.">
        <title>Phylogenomic analyses indicate that early fungi evolved digesting cell walls of algal ancestors of land plants.</title>
        <authorList>
            <person name="Chang Y."/>
            <person name="Wang S."/>
            <person name="Sekimoto S."/>
            <person name="Aerts A.L."/>
            <person name="Choi C."/>
            <person name="Clum A."/>
            <person name="LaButti K.M."/>
            <person name="Lindquist E.A."/>
            <person name="Yee Ngan C."/>
            <person name="Ohm R.A."/>
            <person name="Salamov A.A."/>
            <person name="Grigoriev I.V."/>
            <person name="Spatafora J.W."/>
            <person name="Berbee M.L."/>
        </authorList>
    </citation>
    <scope>NUCLEOTIDE SEQUENCE [LARGE SCALE GENOMIC DNA]</scope>
    <source>
        <strain evidence="2 3">NRRL 28638</strain>
    </source>
</reference>
<gene>
    <name evidence="2" type="ORF">CONCODRAFT_85534</name>
</gene>
<accession>A0A137P4V3</accession>
<comment type="similarity">
    <text evidence="1">Belongs to the PPR family. P subfamily.</text>
</comment>
<dbReference type="PANTHER" id="PTHR46128">
    <property type="entry name" value="MITOCHONDRIAL GROUP I INTRON SPLICING FACTOR CCM1"/>
    <property type="match status" value="1"/>
</dbReference>
<dbReference type="EMBL" id="KQ964514">
    <property type="protein sequence ID" value="KXN70052.1"/>
    <property type="molecule type" value="Genomic_DNA"/>
</dbReference>
<dbReference type="AlphaFoldDB" id="A0A137P4V3"/>
<sequence>MSISTITSTNSNAPMLLRTTRRYLKSTNLILNSKSFTTTGIRKEPCSLQSNSTNLGGRLLEDGNLFRRGSHTAAVKLVPHNNNCSSSNSNSGNSQFEYDNYNQLENFETSLTGESTSLAPLEQERVIYIEAFALRILNEPSNFQTFRAQLTRGELKQAYLYYLELLRNFAPLSEIITEEFIDAINQSFPSNYTQSGQEFKNLLLTLNSQLFKYRLEFAKLELITTGPELNKIRKFNSLITKFFGLMNNKKSIEFSLIQLSLVPLLPKFTKISSMVKTLTKLENFNKSGEGPDFNFYLGLMPEIIESSFGKSLVIKAFVNRGKFNELEDFIQTDGQNTSTQLNKINLNQLLWGYVQLGDNARVKYILSMFYKSKVPLTNYSHSSLIIHWSKQGLLDRCLKLIEQNLKKTDEMPNEVILTNLVNAFALEKDLKAASYYYQKCLEFGYSDNIKLHTIMLNLYIELGEVNLAKELIKQLITKFEMDPVLVGVITKWLAISNLGEYNSIATQPYDFLINQWAQFRNLPTIELTGILSSYLKYHSNQLPIPNLLGLIDEFVLLKPEPTFCIDVFNQTLKLVLKTSSSQSEENYYLKTLSNWLIKHNIEPNIVTHHIMLTNYLKTNRLTEATNLFCYYFPNLKQFPFTAIDPEVYKSNLELNPSNITLGRKKLDIGLINLFMDLCLKLNKPRLVPILLLTAIRYQLEASKVTYEFVLKACLLANDSKTLHWCLLNESNVEYLPSLANGYIQLISRTLYSNSNLNSLSQPMHNQKFLNQISKIYENSLKFLQTKKVLPQRSTVNFMITVLNQLEAPTQSDAKIHTLLELVPKSYTRGGEELIKFNEEIKTFLNVKNTYENYLS</sequence>
<dbReference type="Proteomes" id="UP000070444">
    <property type="component" value="Unassembled WGS sequence"/>
</dbReference>
<dbReference type="STRING" id="796925.A0A137P4V3"/>
<evidence type="ECO:0008006" key="4">
    <source>
        <dbReference type="Google" id="ProtNLM"/>
    </source>
</evidence>